<evidence type="ECO:0000313" key="3">
    <source>
        <dbReference type="Proteomes" id="UP000800038"/>
    </source>
</evidence>
<keyword evidence="3" id="KW-1185">Reference proteome</keyword>
<protein>
    <submittedName>
        <fullName evidence="2">Uncharacterized protein</fullName>
    </submittedName>
</protein>
<feature type="compositionally biased region" description="Basic and acidic residues" evidence="1">
    <location>
        <begin position="14"/>
        <end position="27"/>
    </location>
</feature>
<proteinExistence type="predicted"/>
<accession>A0A6A5SDV3</accession>
<evidence type="ECO:0000313" key="2">
    <source>
        <dbReference type="EMBL" id="KAF1938831.1"/>
    </source>
</evidence>
<dbReference type="AlphaFoldDB" id="A0A6A5SDV3"/>
<feature type="region of interest" description="Disordered" evidence="1">
    <location>
        <begin position="1"/>
        <end position="89"/>
    </location>
</feature>
<evidence type="ECO:0000256" key="1">
    <source>
        <dbReference type="SAM" id="MobiDB-lite"/>
    </source>
</evidence>
<gene>
    <name evidence="2" type="ORF">EJ02DRAFT_457505</name>
</gene>
<reference evidence="2" key="1">
    <citation type="journal article" date="2020" name="Stud. Mycol.">
        <title>101 Dothideomycetes genomes: a test case for predicting lifestyles and emergence of pathogens.</title>
        <authorList>
            <person name="Haridas S."/>
            <person name="Albert R."/>
            <person name="Binder M."/>
            <person name="Bloem J."/>
            <person name="Labutti K."/>
            <person name="Salamov A."/>
            <person name="Andreopoulos B."/>
            <person name="Baker S."/>
            <person name="Barry K."/>
            <person name="Bills G."/>
            <person name="Bluhm B."/>
            <person name="Cannon C."/>
            <person name="Castanera R."/>
            <person name="Culley D."/>
            <person name="Daum C."/>
            <person name="Ezra D."/>
            <person name="Gonzalez J."/>
            <person name="Henrissat B."/>
            <person name="Kuo A."/>
            <person name="Liang C."/>
            <person name="Lipzen A."/>
            <person name="Lutzoni F."/>
            <person name="Magnuson J."/>
            <person name="Mondo S."/>
            <person name="Nolan M."/>
            <person name="Ohm R."/>
            <person name="Pangilinan J."/>
            <person name="Park H.-J."/>
            <person name="Ramirez L."/>
            <person name="Alfaro M."/>
            <person name="Sun H."/>
            <person name="Tritt A."/>
            <person name="Yoshinaga Y."/>
            <person name="Zwiers L.-H."/>
            <person name="Turgeon B."/>
            <person name="Goodwin S."/>
            <person name="Spatafora J."/>
            <person name="Crous P."/>
            <person name="Grigoriev I."/>
        </authorList>
    </citation>
    <scope>NUCLEOTIDE SEQUENCE</scope>
    <source>
        <strain evidence="2">CBS 161.51</strain>
    </source>
</reference>
<dbReference type="EMBL" id="ML976094">
    <property type="protein sequence ID" value="KAF1938831.1"/>
    <property type="molecule type" value="Genomic_DNA"/>
</dbReference>
<name>A0A6A5SDV3_9PLEO</name>
<dbReference type="Proteomes" id="UP000800038">
    <property type="component" value="Unassembled WGS sequence"/>
</dbReference>
<sequence>MKELKASNALLNKKLAEERRVERERLKKERKKEKERKAKEPSNKPVPKNKRVKKCSGGASSGNGKESPPALPPKITSRGRNITIPKKFR</sequence>
<feature type="compositionally biased region" description="Low complexity" evidence="1">
    <location>
        <begin position="1"/>
        <end position="13"/>
    </location>
</feature>
<organism evidence="2 3">
    <name type="scientific">Clathrospora elynae</name>
    <dbReference type="NCBI Taxonomy" id="706981"/>
    <lineage>
        <taxon>Eukaryota</taxon>
        <taxon>Fungi</taxon>
        <taxon>Dikarya</taxon>
        <taxon>Ascomycota</taxon>
        <taxon>Pezizomycotina</taxon>
        <taxon>Dothideomycetes</taxon>
        <taxon>Pleosporomycetidae</taxon>
        <taxon>Pleosporales</taxon>
        <taxon>Diademaceae</taxon>
        <taxon>Clathrospora</taxon>
    </lineage>
</organism>